<dbReference type="AlphaFoldDB" id="U5NZK2"/>
<dbReference type="EMBL" id="KF577590">
    <property type="protein sequence ID" value="AGY35345.1"/>
    <property type="molecule type" value="Genomic_DNA"/>
</dbReference>
<keyword evidence="2" id="KW-0614">Plasmid</keyword>
<feature type="compositionally biased region" description="Basic and acidic residues" evidence="1">
    <location>
        <begin position="7"/>
        <end position="21"/>
    </location>
</feature>
<gene>
    <name evidence="2" type="ORF">AP13_p00360</name>
</gene>
<protein>
    <submittedName>
        <fullName evidence="2">Uncharacterized protein</fullName>
    </submittedName>
</protein>
<proteinExistence type="predicted"/>
<accession>U5NZK2</accession>
<name>U5NZK2_9MICO</name>
<organism evidence="2">
    <name type="scientific">Brevibacterium sp. Ap13</name>
    <dbReference type="NCBI Taxonomy" id="1406197"/>
    <lineage>
        <taxon>Bacteria</taxon>
        <taxon>Bacillati</taxon>
        <taxon>Actinomycetota</taxon>
        <taxon>Actinomycetes</taxon>
        <taxon>Micrococcales</taxon>
        <taxon>Brevibacteriaceae</taxon>
        <taxon>Brevibacterium</taxon>
    </lineage>
</organism>
<dbReference type="RefSeq" id="WP_023164782.1">
    <property type="nucleotide sequence ID" value="NC_022590.1"/>
</dbReference>
<evidence type="ECO:0000313" key="2">
    <source>
        <dbReference type="EMBL" id="AGY35345.1"/>
    </source>
</evidence>
<geneLocation type="plasmid" evidence="2">
    <name>pAP13</name>
</geneLocation>
<feature type="region of interest" description="Disordered" evidence="1">
    <location>
        <begin position="1"/>
        <end position="41"/>
    </location>
</feature>
<reference evidence="2" key="1">
    <citation type="journal article" date="2013" name="Genome Announc.">
        <title>Complete Genome Sequence of pAP13, a Large Linear Plasmid of a Brevibacterium Strain Isolated from a Saline Lake at 4,200 Meters above Sea Level in Argentina.</title>
        <authorList>
            <person name="Dib J.R."/>
            <person name="Schuldes J."/>
            <person name="Thurmer A."/>
            <person name="Farias M.E."/>
            <person name="Daniel R."/>
            <person name="Meinhardt F."/>
        </authorList>
    </citation>
    <scope>NUCLEOTIDE SEQUENCE</scope>
    <source>
        <strain evidence="2">Ap13</strain>
        <plasmid evidence="2">pAP13</plasmid>
    </source>
</reference>
<sequence>MTSSSRRAYDDVGRDNRHEGPSPESAFGRSLAEQPLPGDDERWDELLSDLDVDDLTATLMSRAIASGSHSSPVADVDLRQAARLSFQTLIDNLRTGGCSSSTPMPAVSETPLARPGPLLAADRLAGGHYLTVLWEGLVGAAKHDDAELLIRHTSEVFSTVVAYTLEISATAH</sequence>
<evidence type="ECO:0000256" key="1">
    <source>
        <dbReference type="SAM" id="MobiDB-lite"/>
    </source>
</evidence>